<comment type="caution">
    <text evidence="1">The sequence shown here is derived from an EMBL/GenBank/DDBJ whole genome shotgun (WGS) entry which is preliminary data.</text>
</comment>
<dbReference type="RefSeq" id="WP_114843268.1">
    <property type="nucleotide sequence ID" value="NZ_CP031220.1"/>
</dbReference>
<dbReference type="KEGG" id="amyt:AMYT_a0061"/>
<protein>
    <submittedName>
        <fullName evidence="1">Uncharacterized protein</fullName>
    </submittedName>
</protein>
<keyword evidence="2" id="KW-1185">Reference proteome</keyword>
<proteinExistence type="predicted"/>
<evidence type="ECO:0000313" key="2">
    <source>
        <dbReference type="Proteomes" id="UP000290092"/>
    </source>
</evidence>
<dbReference type="Proteomes" id="UP000290092">
    <property type="component" value="Unassembled WGS sequence"/>
</dbReference>
<organism evidence="1 2">
    <name type="scientific">Malaciobacter mytili LMG 24559</name>
    <dbReference type="NCBI Taxonomy" id="1032238"/>
    <lineage>
        <taxon>Bacteria</taxon>
        <taxon>Pseudomonadati</taxon>
        <taxon>Campylobacterota</taxon>
        <taxon>Epsilonproteobacteria</taxon>
        <taxon>Campylobacterales</taxon>
        <taxon>Arcobacteraceae</taxon>
        <taxon>Malaciobacter</taxon>
    </lineage>
</organism>
<evidence type="ECO:0000313" key="1">
    <source>
        <dbReference type="EMBL" id="RXK16427.1"/>
    </source>
</evidence>
<reference evidence="1 2" key="1">
    <citation type="submission" date="2017-09" db="EMBL/GenBank/DDBJ databases">
        <title>Genomics of the genus Arcobacter.</title>
        <authorList>
            <person name="Perez-Cataluna A."/>
            <person name="Figueras M.J."/>
            <person name="Salas-Masso N."/>
        </authorList>
    </citation>
    <scope>NUCLEOTIDE SEQUENCE [LARGE SCALE GENOMIC DNA]</scope>
    <source>
        <strain evidence="1 2">CECT 7386</strain>
    </source>
</reference>
<accession>A0AAX2AHF6</accession>
<dbReference type="EMBL" id="NXID01000008">
    <property type="protein sequence ID" value="RXK16427.1"/>
    <property type="molecule type" value="Genomic_DNA"/>
</dbReference>
<sequence length="96" mass="11276">MVIIIKIARYILSILKVHQKTKCFVNGEDKIDLDMKLLSKLVNSNVKSYGISGDFTTIVCFCTKKEKLIFLKMRKYLKYTDDKLIHQYAHKFNIPM</sequence>
<name>A0AAX2AHF6_9BACT</name>
<dbReference type="AlphaFoldDB" id="A0AAX2AHF6"/>
<gene>
    <name evidence="1" type="ORF">CP985_03180</name>
</gene>